<gene>
    <name evidence="2" type="primary">ORF76669</name>
</gene>
<accession>A0A0B6ZRP5</accession>
<feature type="region of interest" description="Disordered" evidence="1">
    <location>
        <begin position="28"/>
        <end position="197"/>
    </location>
</feature>
<proteinExistence type="predicted"/>
<reference evidence="2" key="1">
    <citation type="submission" date="2014-12" db="EMBL/GenBank/DDBJ databases">
        <title>Insight into the proteome of Arion vulgaris.</title>
        <authorList>
            <person name="Aradska J."/>
            <person name="Bulat T."/>
            <person name="Smidak R."/>
            <person name="Sarate P."/>
            <person name="Gangsoo J."/>
            <person name="Sialana F."/>
            <person name="Bilban M."/>
            <person name="Lubec G."/>
        </authorList>
    </citation>
    <scope>NUCLEOTIDE SEQUENCE</scope>
    <source>
        <tissue evidence="2">Skin</tissue>
    </source>
</reference>
<feature type="non-terminal residue" evidence="2">
    <location>
        <position position="1"/>
    </location>
</feature>
<dbReference type="EMBL" id="HACG01024172">
    <property type="protein sequence ID" value="CEK71037.1"/>
    <property type="molecule type" value="Transcribed_RNA"/>
</dbReference>
<organism evidence="2">
    <name type="scientific">Arion vulgaris</name>
    <dbReference type="NCBI Taxonomy" id="1028688"/>
    <lineage>
        <taxon>Eukaryota</taxon>
        <taxon>Metazoa</taxon>
        <taxon>Spiralia</taxon>
        <taxon>Lophotrochozoa</taxon>
        <taxon>Mollusca</taxon>
        <taxon>Gastropoda</taxon>
        <taxon>Heterobranchia</taxon>
        <taxon>Euthyneura</taxon>
        <taxon>Panpulmonata</taxon>
        <taxon>Eupulmonata</taxon>
        <taxon>Stylommatophora</taxon>
        <taxon>Helicina</taxon>
        <taxon>Arionoidea</taxon>
        <taxon>Arionidae</taxon>
        <taxon>Arion</taxon>
    </lineage>
</organism>
<protein>
    <submittedName>
        <fullName evidence="2">Uncharacterized protein</fullName>
    </submittedName>
</protein>
<feature type="compositionally biased region" description="Polar residues" evidence="1">
    <location>
        <begin position="121"/>
        <end position="145"/>
    </location>
</feature>
<dbReference type="InterPro" id="IPR011989">
    <property type="entry name" value="ARM-like"/>
</dbReference>
<evidence type="ECO:0000313" key="2">
    <source>
        <dbReference type="EMBL" id="CEK71037.1"/>
    </source>
</evidence>
<name>A0A0B6ZRP5_9EUPU</name>
<dbReference type="Gene3D" id="1.25.10.10">
    <property type="entry name" value="Leucine-rich Repeat Variant"/>
    <property type="match status" value="1"/>
</dbReference>
<dbReference type="AlphaFoldDB" id="A0A0B6ZRP5"/>
<sequence length="197" mass="20961">KAYWGFADHFKSQADALLNSLDASKQKMLQGEVSNSSSSSSLNGEHIKPKSRSRAASEERSAYAGPTYATSSLRKPAMRVSSSKSDAGDADVDSDLDLQARKAGSRSNSPSSARRHVYGKNTPSRVDTGLGSRQTRIPGSHSQGASREGSPARSFKGQGERRLSSGSSKIPSGRKTPVLAQRLLRHGSDVEDALQDA</sequence>
<evidence type="ECO:0000256" key="1">
    <source>
        <dbReference type="SAM" id="MobiDB-lite"/>
    </source>
</evidence>
<feature type="non-terminal residue" evidence="2">
    <location>
        <position position="197"/>
    </location>
</feature>